<comment type="caution">
    <text evidence="2">The sequence shown here is derived from an EMBL/GenBank/DDBJ whole genome shotgun (WGS) entry which is preliminary data.</text>
</comment>
<dbReference type="EMBL" id="BRZM01000126">
    <property type="protein sequence ID" value="GLD68177.1"/>
    <property type="molecule type" value="Genomic_DNA"/>
</dbReference>
<evidence type="ECO:0000313" key="3">
    <source>
        <dbReference type="Proteomes" id="UP001279410"/>
    </source>
</evidence>
<feature type="non-terminal residue" evidence="2">
    <location>
        <position position="1"/>
    </location>
</feature>
<accession>A0AAD3RGS8</accession>
<evidence type="ECO:0000256" key="1">
    <source>
        <dbReference type="SAM" id="MobiDB-lite"/>
    </source>
</evidence>
<name>A0AAD3RGS8_LATJO</name>
<sequence length="115" mass="12967">MPSRRFDTDRPGKLLMSVHGSASLLLIRLQPYRKKKSLIEKKKAATFTPVYRSFGRDPLAADEKAPAARPPASHQGPRLEADHIAFGRGLHHILHFDNILDDDHHQSKQAVEQTL</sequence>
<organism evidence="2 3">
    <name type="scientific">Lates japonicus</name>
    <name type="common">Japanese lates</name>
    <dbReference type="NCBI Taxonomy" id="270547"/>
    <lineage>
        <taxon>Eukaryota</taxon>
        <taxon>Metazoa</taxon>
        <taxon>Chordata</taxon>
        <taxon>Craniata</taxon>
        <taxon>Vertebrata</taxon>
        <taxon>Euteleostomi</taxon>
        <taxon>Actinopterygii</taxon>
        <taxon>Neopterygii</taxon>
        <taxon>Teleostei</taxon>
        <taxon>Neoteleostei</taxon>
        <taxon>Acanthomorphata</taxon>
        <taxon>Carangaria</taxon>
        <taxon>Carangaria incertae sedis</taxon>
        <taxon>Centropomidae</taxon>
        <taxon>Lates</taxon>
    </lineage>
</organism>
<feature type="region of interest" description="Disordered" evidence="1">
    <location>
        <begin position="59"/>
        <end position="78"/>
    </location>
</feature>
<proteinExistence type="predicted"/>
<dbReference type="Proteomes" id="UP001279410">
    <property type="component" value="Unassembled WGS sequence"/>
</dbReference>
<keyword evidence="3" id="KW-1185">Reference proteome</keyword>
<reference evidence="2" key="1">
    <citation type="submission" date="2022-08" db="EMBL/GenBank/DDBJ databases">
        <title>Genome sequencing of akame (Lates japonicus).</title>
        <authorList>
            <person name="Hashiguchi Y."/>
            <person name="Takahashi H."/>
        </authorList>
    </citation>
    <scope>NUCLEOTIDE SEQUENCE</scope>
    <source>
        <strain evidence="2">Kochi</strain>
    </source>
</reference>
<protein>
    <submittedName>
        <fullName evidence="2">Protein LTV1 homolog</fullName>
    </submittedName>
</protein>
<gene>
    <name evidence="2" type="ORF">AKAME5_001948900</name>
</gene>
<dbReference type="AlphaFoldDB" id="A0AAD3RGS8"/>
<evidence type="ECO:0000313" key="2">
    <source>
        <dbReference type="EMBL" id="GLD68177.1"/>
    </source>
</evidence>